<dbReference type="PANTHER" id="PTHR47234">
    <property type="match status" value="1"/>
</dbReference>
<feature type="signal peptide" evidence="8">
    <location>
        <begin position="1"/>
        <end position="27"/>
    </location>
</feature>
<dbReference type="SUPFAM" id="SSF56935">
    <property type="entry name" value="Porins"/>
    <property type="match status" value="1"/>
</dbReference>
<comment type="subcellular location">
    <subcellularLocation>
        <location evidence="1 7">Cell outer membrane</location>
        <topology evidence="1 7">Multi-pass membrane protein</topology>
    </subcellularLocation>
</comment>
<reference evidence="10 11" key="1">
    <citation type="submission" date="2015-05" db="EMBL/GenBank/DDBJ databases">
        <title>Genome sequencing and analysis of members of genus Stenotrophomonas.</title>
        <authorList>
            <person name="Patil P.P."/>
            <person name="Midha S."/>
            <person name="Patil P.B."/>
        </authorList>
    </citation>
    <scope>NUCLEOTIDE SEQUENCE [LARGE SCALE GENOMIC DNA]</scope>
    <source>
        <strain evidence="10 11">DSM 18929</strain>
    </source>
</reference>
<evidence type="ECO:0000256" key="8">
    <source>
        <dbReference type="SAM" id="SignalP"/>
    </source>
</evidence>
<dbReference type="OrthoDB" id="6276154at2"/>
<comment type="similarity">
    <text evidence="7">Belongs to the TonB-dependent receptor family.</text>
</comment>
<keyword evidence="3 7" id="KW-1134">Transmembrane beta strand</keyword>
<dbReference type="AlphaFoldDB" id="A0A0R0BZJ8"/>
<dbReference type="GO" id="GO:0009279">
    <property type="term" value="C:cell outer membrane"/>
    <property type="evidence" value="ECO:0007669"/>
    <property type="project" value="UniProtKB-SubCell"/>
</dbReference>
<keyword evidence="2 7" id="KW-0813">Transport</keyword>
<dbReference type="PATRIC" id="fig|405444.3.peg.1700"/>
<evidence type="ECO:0000256" key="4">
    <source>
        <dbReference type="ARBA" id="ARBA00022692"/>
    </source>
</evidence>
<keyword evidence="6 7" id="KW-0998">Cell outer membrane</keyword>
<evidence type="ECO:0000256" key="5">
    <source>
        <dbReference type="ARBA" id="ARBA00023136"/>
    </source>
</evidence>
<accession>A0A0R0BZJ8</accession>
<organism evidence="10 11">
    <name type="scientific">Stenotrophomonas humi</name>
    <dbReference type="NCBI Taxonomy" id="405444"/>
    <lineage>
        <taxon>Bacteria</taxon>
        <taxon>Pseudomonadati</taxon>
        <taxon>Pseudomonadota</taxon>
        <taxon>Gammaproteobacteria</taxon>
        <taxon>Lysobacterales</taxon>
        <taxon>Lysobacteraceae</taxon>
        <taxon>Stenotrophomonas</taxon>
    </lineage>
</organism>
<dbReference type="InterPro" id="IPR039426">
    <property type="entry name" value="TonB-dep_rcpt-like"/>
</dbReference>
<evidence type="ECO:0000259" key="9">
    <source>
        <dbReference type="Pfam" id="PF07715"/>
    </source>
</evidence>
<keyword evidence="11" id="KW-1185">Reference proteome</keyword>
<protein>
    <submittedName>
        <fullName evidence="10">Outer membrane receptor protein</fullName>
    </submittedName>
</protein>
<evidence type="ECO:0000256" key="3">
    <source>
        <dbReference type="ARBA" id="ARBA00022452"/>
    </source>
</evidence>
<evidence type="ECO:0000256" key="1">
    <source>
        <dbReference type="ARBA" id="ARBA00004571"/>
    </source>
</evidence>
<dbReference type="PANTHER" id="PTHR47234:SF2">
    <property type="entry name" value="TONB-DEPENDENT RECEPTOR"/>
    <property type="match status" value="1"/>
</dbReference>
<evidence type="ECO:0000256" key="7">
    <source>
        <dbReference type="PROSITE-ProRule" id="PRU01360"/>
    </source>
</evidence>
<evidence type="ECO:0000256" key="2">
    <source>
        <dbReference type="ARBA" id="ARBA00022448"/>
    </source>
</evidence>
<keyword evidence="10" id="KW-0675">Receptor</keyword>
<dbReference type="Pfam" id="PF07715">
    <property type="entry name" value="Plug"/>
    <property type="match status" value="1"/>
</dbReference>
<feature type="domain" description="TonB-dependent receptor plug" evidence="9">
    <location>
        <begin position="62"/>
        <end position="168"/>
    </location>
</feature>
<evidence type="ECO:0000256" key="6">
    <source>
        <dbReference type="ARBA" id="ARBA00023237"/>
    </source>
</evidence>
<proteinExistence type="inferred from homology"/>
<dbReference type="EMBL" id="LDJI01000025">
    <property type="protein sequence ID" value="KRG63196.1"/>
    <property type="molecule type" value="Genomic_DNA"/>
</dbReference>
<dbReference type="Gene3D" id="2.170.130.10">
    <property type="entry name" value="TonB-dependent receptor, plug domain"/>
    <property type="match status" value="1"/>
</dbReference>
<keyword evidence="5 7" id="KW-0472">Membrane</keyword>
<sequence length="906" mass="96779">MTCRIARTALSTGIALTLMGMTAAAFAQTAATPAADDKDKVVEIASVNVTAAGSRIDRPGFNAPTPTVKVTPEDLQLSTHTNIAAALNDLPQFRGTVSPQTHTTGVDAARAPVDLRGLGTSRTLVLLDGRRFSSDNDLASIPSILISGVDVVTGGASAAWGSGAVAGVVNVQLDSQLVGTRIDVQGGMSSRSDNQKQYISAATGFEIAQGRGHIVIGGEALNNDGILPKSSRPWLGRTAQLSNGDGTFTMKDDVGYGNAAIGGLITTGVLAGQAFNPDGSLRAFPGYTGASLIQGGESPNNDDISSLMTPQRRYIVLGRLSWNLTNNTSLTMDVRHSRSWNRFPWFGDHNRGTGLKIGVDNAYLPTAVRDALVAAGETSFGLGRFNSDFAFPDIDYDRRTTQFTLALDGVVGDNWRWSGYYSRGDNQSDLAAPGFLLTSNYRDAVDAVIDPATGKAVCRVTLTNPNSGCVPINLIGHGAPSAEAAAYVTGTPKRMTNTKLDAAGLDLRGEPFSLPAGEVSVAVGLEARKEQIDQKVGAQDLTKSFSTWSSSPMAGSFQVREAFAEVAAPLLRDVPGLRDLQVNAAARFSDYNSSGAIWSWKYGMTNEFFDGFRGRFTRSRDIRSANLSEMYTTSTTGWSTISDPLTGTSISALVIGGGNPLLDPEKADTLTAGFTWAPASVPGLIMSVDYFDIEIKDVITQVSAQETVLRCIAGNQAMCGRIQRDGSGEIERINSNYVNLAEYRTNGVDLDLLYNLPAAKLFPAMSGNFHTRVLATWTDNLSTYDGKNTFEYVTSQGLTGGSGVPRWRANATFGWRGDRYGAQARARYISAGVYNNQLMLTNGNIPSYVYWDVGGKARFPLSGDNEVEVYADISNLFDKKSPLGAVGSPYYDVVGRYFTLGARMRF</sequence>
<evidence type="ECO:0000313" key="10">
    <source>
        <dbReference type="EMBL" id="KRG63196.1"/>
    </source>
</evidence>
<dbReference type="InterPro" id="IPR036942">
    <property type="entry name" value="Beta-barrel_TonB_sf"/>
</dbReference>
<feature type="chain" id="PRO_5006393273" evidence="8">
    <location>
        <begin position="28"/>
        <end position="906"/>
    </location>
</feature>
<dbReference type="Proteomes" id="UP000050864">
    <property type="component" value="Unassembled WGS sequence"/>
</dbReference>
<dbReference type="InterPro" id="IPR012910">
    <property type="entry name" value="Plug_dom"/>
</dbReference>
<dbReference type="Gene3D" id="2.40.170.20">
    <property type="entry name" value="TonB-dependent receptor, beta-barrel domain"/>
    <property type="match status" value="1"/>
</dbReference>
<keyword evidence="8" id="KW-0732">Signal</keyword>
<evidence type="ECO:0000313" key="11">
    <source>
        <dbReference type="Proteomes" id="UP000050864"/>
    </source>
</evidence>
<dbReference type="PROSITE" id="PS52016">
    <property type="entry name" value="TONB_DEPENDENT_REC_3"/>
    <property type="match status" value="1"/>
</dbReference>
<comment type="caution">
    <text evidence="10">The sequence shown here is derived from an EMBL/GenBank/DDBJ whole genome shotgun (WGS) entry which is preliminary data.</text>
</comment>
<name>A0A0R0BZJ8_9GAMM</name>
<keyword evidence="4 7" id="KW-0812">Transmembrane</keyword>
<dbReference type="InterPro" id="IPR037066">
    <property type="entry name" value="Plug_dom_sf"/>
</dbReference>
<dbReference type="STRING" id="405444.ABB26_13015"/>
<dbReference type="RefSeq" id="WP_057634808.1">
    <property type="nucleotide sequence ID" value="NZ_LDJI01000025.1"/>
</dbReference>
<gene>
    <name evidence="10" type="ORF">ABB26_13015</name>
</gene>